<dbReference type="RefSeq" id="WP_107277290.1">
    <property type="nucleotide sequence ID" value="NZ_PYOJ01000002.1"/>
</dbReference>
<reference evidence="1 2" key="1">
    <citation type="submission" date="2018-03" db="EMBL/GenBank/DDBJ databases">
        <title>Whole genome sequencing of Histamine producing bacteria.</title>
        <authorList>
            <person name="Butler K."/>
        </authorList>
    </citation>
    <scope>NUCLEOTIDE SEQUENCE [LARGE SCALE GENOMIC DNA]</scope>
    <source>
        <strain evidence="1 2">ATCC 33979</strain>
    </source>
</reference>
<protein>
    <submittedName>
        <fullName evidence="1">Uncharacterized protein</fullName>
    </submittedName>
</protein>
<dbReference type="Proteomes" id="UP000240410">
    <property type="component" value="Unassembled WGS sequence"/>
</dbReference>
<organism evidence="1 2">
    <name type="scientific">Photobacterium leiognathi</name>
    <dbReference type="NCBI Taxonomy" id="553611"/>
    <lineage>
        <taxon>Bacteria</taxon>
        <taxon>Pseudomonadati</taxon>
        <taxon>Pseudomonadota</taxon>
        <taxon>Gammaproteobacteria</taxon>
        <taxon>Vibrionales</taxon>
        <taxon>Vibrionaceae</taxon>
        <taxon>Photobacterium</taxon>
    </lineage>
</organism>
<evidence type="ECO:0000313" key="2">
    <source>
        <dbReference type="Proteomes" id="UP000240410"/>
    </source>
</evidence>
<dbReference type="EMBL" id="PYOJ01000002">
    <property type="protein sequence ID" value="PSV93230.1"/>
    <property type="molecule type" value="Genomic_DNA"/>
</dbReference>
<gene>
    <name evidence="1" type="ORF">CTM89_02105</name>
</gene>
<name>A0A2T3MGD7_PHOLE</name>
<proteinExistence type="predicted"/>
<dbReference type="Pfam" id="PF18928">
    <property type="entry name" value="DUF5677"/>
    <property type="match status" value="1"/>
</dbReference>
<accession>A0A2T3MGD7</accession>
<dbReference type="InterPro" id="IPR043733">
    <property type="entry name" value="DUF5677"/>
</dbReference>
<evidence type="ECO:0000313" key="1">
    <source>
        <dbReference type="EMBL" id="PSV93230.1"/>
    </source>
</evidence>
<comment type="caution">
    <text evidence="1">The sequence shown here is derived from an EMBL/GenBank/DDBJ whole genome shotgun (WGS) entry which is preliminary data.</text>
</comment>
<dbReference type="OrthoDB" id="7531258at2"/>
<dbReference type="AlphaFoldDB" id="A0A2T3MGD7"/>
<sequence length="342" mass="39177">MDTFHKEFIRILNKKIEDNPNKSSDINVKELIANITPDLVEVIDKSINESSAEMLQERQQCFSEFASNNISRWKSGFDLLESHIITCTEAGENINTSYRTEAVENNDLLFDLLVRHHARACHISNEILCLLKNGFPDAAHSRWRALHEVNATAMFLDKHGSECAERFYFHDVIDSYDGMKEHKKYEERLQAKAPSAEIIEECKQEYDRLIKRYGKSFSSHYGWAAYIFPDRNPRTVGFATIEKDVGLDHMRPYYKWASQNIHAGSKGMRERLALAECNDDILVVGQSNSGMTDPAHATALSLMQVTCVLLKLKPTLDHIVLMEVIRNYSDRIGQTFLSISKK</sequence>